<evidence type="ECO:0000256" key="5">
    <source>
        <dbReference type="ARBA" id="ARBA00023242"/>
    </source>
</evidence>
<dbReference type="InterPro" id="IPR036420">
    <property type="entry name" value="BRCT_dom_sf"/>
</dbReference>
<dbReference type="Proteomes" id="UP001341840">
    <property type="component" value="Unassembled WGS sequence"/>
</dbReference>
<dbReference type="Pfam" id="PF00533">
    <property type="entry name" value="BRCT"/>
    <property type="match status" value="1"/>
</dbReference>
<keyword evidence="2" id="KW-0677">Repeat</keyword>
<comment type="caution">
    <text evidence="7">The sequence shown here is derived from an EMBL/GenBank/DDBJ whole genome shotgun (WGS) entry which is preliminary data.</text>
</comment>
<keyword evidence="4" id="KW-0234">DNA repair</keyword>
<dbReference type="SUPFAM" id="SSF52113">
    <property type="entry name" value="BRCT domain"/>
    <property type="match status" value="1"/>
</dbReference>
<dbReference type="PANTHER" id="PTHR13763:SF9">
    <property type="entry name" value="BRCA1-ASSOCIATED RING DOMAIN PROTEIN 1"/>
    <property type="match status" value="1"/>
</dbReference>
<dbReference type="EMBL" id="JASCZI010121361">
    <property type="protein sequence ID" value="MED6161393.1"/>
    <property type="molecule type" value="Genomic_DNA"/>
</dbReference>
<keyword evidence="8" id="KW-1185">Reference proteome</keyword>
<evidence type="ECO:0000313" key="8">
    <source>
        <dbReference type="Proteomes" id="UP001341840"/>
    </source>
</evidence>
<protein>
    <recommendedName>
        <fullName evidence="6">BRCT domain-containing protein</fullName>
    </recommendedName>
</protein>
<evidence type="ECO:0000259" key="6">
    <source>
        <dbReference type="PROSITE" id="PS50172"/>
    </source>
</evidence>
<dbReference type="Gene3D" id="3.40.50.10190">
    <property type="entry name" value="BRCT domain"/>
    <property type="match status" value="1"/>
</dbReference>
<dbReference type="InterPro" id="IPR031099">
    <property type="entry name" value="BRCA1-associated"/>
</dbReference>
<name>A0ABU6UMX0_9FABA</name>
<evidence type="ECO:0000256" key="2">
    <source>
        <dbReference type="ARBA" id="ARBA00022737"/>
    </source>
</evidence>
<dbReference type="PROSITE" id="PS50172">
    <property type="entry name" value="BRCT"/>
    <property type="match status" value="1"/>
</dbReference>
<comment type="subcellular location">
    <subcellularLocation>
        <location evidence="1">Nucleus</location>
    </subcellularLocation>
</comment>
<keyword evidence="3" id="KW-0227">DNA damage</keyword>
<gene>
    <name evidence="7" type="ORF">PIB30_060323</name>
</gene>
<feature type="domain" description="BRCT" evidence="6">
    <location>
        <begin position="1"/>
        <end position="77"/>
    </location>
</feature>
<evidence type="ECO:0000256" key="1">
    <source>
        <dbReference type="ARBA" id="ARBA00004123"/>
    </source>
</evidence>
<evidence type="ECO:0000313" key="7">
    <source>
        <dbReference type="EMBL" id="MED6161393.1"/>
    </source>
</evidence>
<sequence>MVQILLINFASKIGAEVTMIWTSEVTHVIVATGENGACTRILKVLVAILNDKWVHKMDWVKACMEEMNHVQEEPHEITLDKEGCHCVKVAQKLAD</sequence>
<accession>A0ABU6UMX0</accession>
<dbReference type="PANTHER" id="PTHR13763">
    <property type="entry name" value="BREAST CANCER TYPE 1 SUSCEPTIBILITY PROTEIN BRCA1"/>
    <property type="match status" value="1"/>
</dbReference>
<organism evidence="7 8">
    <name type="scientific">Stylosanthes scabra</name>
    <dbReference type="NCBI Taxonomy" id="79078"/>
    <lineage>
        <taxon>Eukaryota</taxon>
        <taxon>Viridiplantae</taxon>
        <taxon>Streptophyta</taxon>
        <taxon>Embryophyta</taxon>
        <taxon>Tracheophyta</taxon>
        <taxon>Spermatophyta</taxon>
        <taxon>Magnoliopsida</taxon>
        <taxon>eudicotyledons</taxon>
        <taxon>Gunneridae</taxon>
        <taxon>Pentapetalae</taxon>
        <taxon>rosids</taxon>
        <taxon>fabids</taxon>
        <taxon>Fabales</taxon>
        <taxon>Fabaceae</taxon>
        <taxon>Papilionoideae</taxon>
        <taxon>50 kb inversion clade</taxon>
        <taxon>dalbergioids sensu lato</taxon>
        <taxon>Dalbergieae</taxon>
        <taxon>Pterocarpus clade</taxon>
        <taxon>Stylosanthes</taxon>
    </lineage>
</organism>
<keyword evidence="5" id="KW-0539">Nucleus</keyword>
<proteinExistence type="predicted"/>
<reference evidence="7 8" key="1">
    <citation type="journal article" date="2023" name="Plants (Basel)">
        <title>Bridging the Gap: Combining Genomics and Transcriptomics Approaches to Understand Stylosanthes scabra, an Orphan Legume from the Brazilian Caatinga.</title>
        <authorList>
            <person name="Ferreira-Neto J.R.C."/>
            <person name="da Silva M.D."/>
            <person name="Binneck E."/>
            <person name="de Melo N.F."/>
            <person name="da Silva R.H."/>
            <person name="de Melo A.L.T.M."/>
            <person name="Pandolfi V."/>
            <person name="Bustamante F.O."/>
            <person name="Brasileiro-Vidal A.C."/>
            <person name="Benko-Iseppon A.M."/>
        </authorList>
    </citation>
    <scope>NUCLEOTIDE SEQUENCE [LARGE SCALE GENOMIC DNA]</scope>
    <source>
        <tissue evidence="7">Leaves</tissue>
    </source>
</reference>
<dbReference type="InterPro" id="IPR001357">
    <property type="entry name" value="BRCT_dom"/>
</dbReference>
<evidence type="ECO:0000256" key="4">
    <source>
        <dbReference type="ARBA" id="ARBA00023204"/>
    </source>
</evidence>
<evidence type="ECO:0000256" key="3">
    <source>
        <dbReference type="ARBA" id="ARBA00022763"/>
    </source>
</evidence>